<accession>A0A8E0QJP8</accession>
<protein>
    <submittedName>
        <fullName evidence="2">Uncharacterized protein</fullName>
    </submittedName>
</protein>
<name>A0A8E0QJP8_9EURO</name>
<feature type="transmembrane region" description="Helical" evidence="1">
    <location>
        <begin position="12"/>
        <end position="35"/>
    </location>
</feature>
<sequence length="373" mass="40762">MSGCQIDPNPDIIGIGIRISIYILSLASPLISFFLQSAELSGSIESSLGVTGLALFLTTVIQSALGCIALFHALCVLHLLGLVGIAFRPKGHYPATVARTTTFLVLYVVAVSGSLIYFIYVFANAPHFGNKPECNQDTKYVLFGVDIQAINIVIRWIFVAMFAMLELGFVMWLVCLSGAACCMALDCGCGRSNNCDSGLGTDDELYDAGCEHLYDSNAGIDDPEERTAPEHRGLDFWAGSRHDDAHRAANRVCVTVAGQTSPWFRFPASPKNITVPPSLLDEDPPRTCRRAYHSARTTNISKDRPITHLALLPEFCRGRQGKNGIARLKVAYEDEKLSALFRHRLQPGEAYHEGADNAICSTKYDDAGCHERV</sequence>
<keyword evidence="1" id="KW-0812">Transmembrane</keyword>
<keyword evidence="1" id="KW-0472">Membrane</keyword>
<keyword evidence="1" id="KW-1133">Transmembrane helix</keyword>
<dbReference type="AlphaFoldDB" id="A0A8E0QJP8"/>
<dbReference type="Proteomes" id="UP000036893">
    <property type="component" value="Unassembled WGS sequence"/>
</dbReference>
<evidence type="ECO:0000313" key="3">
    <source>
        <dbReference type="Proteomes" id="UP000036893"/>
    </source>
</evidence>
<dbReference type="GeneID" id="66987486"/>
<dbReference type="EMBL" id="BBXM02000001">
    <property type="protein sequence ID" value="GIC84196.1"/>
    <property type="molecule type" value="Genomic_DNA"/>
</dbReference>
<dbReference type="RefSeq" id="XP_043141462.1">
    <property type="nucleotide sequence ID" value="XM_043285527.1"/>
</dbReference>
<evidence type="ECO:0000256" key="1">
    <source>
        <dbReference type="SAM" id="Phobius"/>
    </source>
</evidence>
<gene>
    <name evidence="2" type="ORF">Aud_000010</name>
</gene>
<reference evidence="2" key="1">
    <citation type="journal article" date="2015" name="Genome Announc.">
        <title>Draft Genome Sequence of the Pathogenic Filamentous Fungus Aspergillus udagawae Strain IFM 46973T.</title>
        <authorList>
            <person name="Kusuya Y."/>
            <person name="Takahashi-Nakaguchi A."/>
            <person name="Takahashi H."/>
            <person name="Yaguchi T."/>
        </authorList>
    </citation>
    <scope>NUCLEOTIDE SEQUENCE</scope>
    <source>
        <strain evidence="2">IFM 46973</strain>
    </source>
</reference>
<organism evidence="2 3">
    <name type="scientific">Aspergillus udagawae</name>
    <dbReference type="NCBI Taxonomy" id="91492"/>
    <lineage>
        <taxon>Eukaryota</taxon>
        <taxon>Fungi</taxon>
        <taxon>Dikarya</taxon>
        <taxon>Ascomycota</taxon>
        <taxon>Pezizomycotina</taxon>
        <taxon>Eurotiomycetes</taxon>
        <taxon>Eurotiomycetidae</taxon>
        <taxon>Eurotiales</taxon>
        <taxon>Aspergillaceae</taxon>
        <taxon>Aspergillus</taxon>
        <taxon>Aspergillus subgen. Fumigati</taxon>
    </lineage>
</organism>
<evidence type="ECO:0000313" key="2">
    <source>
        <dbReference type="EMBL" id="GIC84196.1"/>
    </source>
</evidence>
<proteinExistence type="predicted"/>
<comment type="caution">
    <text evidence="2">The sequence shown here is derived from an EMBL/GenBank/DDBJ whole genome shotgun (WGS) entry which is preliminary data.</text>
</comment>
<feature type="transmembrane region" description="Helical" evidence="1">
    <location>
        <begin position="55"/>
        <end position="83"/>
    </location>
</feature>
<feature type="transmembrane region" description="Helical" evidence="1">
    <location>
        <begin position="153"/>
        <end position="175"/>
    </location>
</feature>
<reference evidence="2" key="2">
    <citation type="submission" date="2021-01" db="EMBL/GenBank/DDBJ databases">
        <title>Pan-genome distribution and transcriptional activeness of fungal secondary metabolism genes in Aspergillus section Fumigati.</title>
        <authorList>
            <person name="Takahashi H."/>
            <person name="Umemura M."/>
            <person name="Ninomiya A."/>
            <person name="Kusuya Y."/>
            <person name="Urayama S."/>
            <person name="Shimizu M."/>
            <person name="Watanabe A."/>
            <person name="Kamei K."/>
            <person name="Yaguchi T."/>
            <person name="Hagiwara D."/>
        </authorList>
    </citation>
    <scope>NUCLEOTIDE SEQUENCE</scope>
    <source>
        <strain evidence="2">IFM 46973</strain>
    </source>
</reference>
<feature type="transmembrane region" description="Helical" evidence="1">
    <location>
        <begin position="104"/>
        <end position="123"/>
    </location>
</feature>